<dbReference type="InterPro" id="IPR049712">
    <property type="entry name" value="Poly_export"/>
</dbReference>
<dbReference type="EMBL" id="AP018817">
    <property type="protein sequence ID" value="BBF71408.1"/>
    <property type="molecule type" value="Genomic_DNA"/>
</dbReference>
<dbReference type="PANTHER" id="PTHR33619">
    <property type="entry name" value="POLYSACCHARIDE EXPORT PROTEIN GFCE-RELATED"/>
    <property type="match status" value="1"/>
</dbReference>
<evidence type="ECO:0000256" key="1">
    <source>
        <dbReference type="ARBA" id="ARBA00004571"/>
    </source>
</evidence>
<keyword evidence="5" id="KW-0762">Sugar transport</keyword>
<protein>
    <submittedName>
        <fullName evidence="18">Capsular polysaccharide biosynthesis protein</fullName>
    </submittedName>
</protein>
<keyword evidence="14" id="KW-0449">Lipoprotein</keyword>
<keyword evidence="6" id="KW-0812">Transmembrane</keyword>
<feature type="domain" description="Polysaccharide export protein N-terminal" evidence="16">
    <location>
        <begin position="55"/>
        <end position="154"/>
    </location>
</feature>
<evidence type="ECO:0000256" key="12">
    <source>
        <dbReference type="ARBA" id="ARBA00023139"/>
    </source>
</evidence>
<accession>A0ABM7G994</accession>
<evidence type="ECO:0000256" key="2">
    <source>
        <dbReference type="ARBA" id="ARBA00009450"/>
    </source>
</evidence>
<comment type="subcellular location">
    <subcellularLocation>
        <location evidence="1">Cell outer membrane</location>
        <topology evidence="1">Multi-pass membrane protein</topology>
    </subcellularLocation>
</comment>
<keyword evidence="10" id="KW-0626">Porin</keyword>
<feature type="region of interest" description="Disordered" evidence="15">
    <location>
        <begin position="84"/>
        <end position="103"/>
    </location>
</feature>
<evidence type="ECO:0000256" key="7">
    <source>
        <dbReference type="ARBA" id="ARBA00022729"/>
    </source>
</evidence>
<sequence length="383" mass="40341">MGPSSRDVVHAAQAPDGAQVYLIDLTKDNVNSAQNAMNGAGFADTMGGALPVGTIIHAGDVLSIAIWEAPPAVLFNATPSSTRSIGEGSALAQGNGSSTARQSSFPDQVVISDGTISVPFAGQIPVEGRTTRQVANEIARRLRGKAHMPQVEVAFSRNASATATMVGEFENNGVIPLTAKGERVLDAIALSGGTKQPINKTTIQITRAGVARSLPLETIIRDPRQNVVLAPGDIMSAYFQPLSFTALGAIGQSREVSFESTGLSLIEALGRVGGLHEDKANPAGAFLFRFEDARALGLDPANPVRQTEKGPVRVAVDAQGRVGVIYRVNLRDPATFFAAQNFAMRDKDILYVSNAPIVDVQKFVGIISSTIFPIISLNNAITR</sequence>
<evidence type="ECO:0000256" key="6">
    <source>
        <dbReference type="ARBA" id="ARBA00022692"/>
    </source>
</evidence>
<evidence type="ECO:0000256" key="15">
    <source>
        <dbReference type="SAM" id="MobiDB-lite"/>
    </source>
</evidence>
<dbReference type="Gene3D" id="3.10.560.10">
    <property type="entry name" value="Outer membrane lipoprotein wza domain like"/>
    <property type="match status" value="2"/>
</dbReference>
<dbReference type="InterPro" id="IPR003715">
    <property type="entry name" value="Poly_export_N"/>
</dbReference>
<dbReference type="Gene3D" id="3.30.1950.10">
    <property type="entry name" value="wza like domain"/>
    <property type="match status" value="1"/>
</dbReference>
<dbReference type="PANTHER" id="PTHR33619:SF3">
    <property type="entry name" value="POLYSACCHARIDE EXPORT PROTEIN GFCE-RELATED"/>
    <property type="match status" value="1"/>
</dbReference>
<evidence type="ECO:0000313" key="19">
    <source>
        <dbReference type="Proteomes" id="UP001059971"/>
    </source>
</evidence>
<evidence type="ECO:0000259" key="17">
    <source>
        <dbReference type="Pfam" id="PF22461"/>
    </source>
</evidence>
<name>A0ABM7G994_9SPHN</name>
<keyword evidence="8" id="KW-0625">Polysaccharide transport</keyword>
<keyword evidence="19" id="KW-1185">Reference proteome</keyword>
<keyword evidence="13" id="KW-0998">Cell outer membrane</keyword>
<proteinExistence type="inferred from homology"/>
<evidence type="ECO:0000256" key="4">
    <source>
        <dbReference type="ARBA" id="ARBA00022452"/>
    </source>
</evidence>
<evidence type="ECO:0000256" key="9">
    <source>
        <dbReference type="ARBA" id="ARBA00023065"/>
    </source>
</evidence>
<evidence type="ECO:0000256" key="11">
    <source>
        <dbReference type="ARBA" id="ARBA00023136"/>
    </source>
</evidence>
<feature type="compositionally biased region" description="Polar residues" evidence="15">
    <location>
        <begin position="92"/>
        <end position="103"/>
    </location>
</feature>
<evidence type="ECO:0000256" key="8">
    <source>
        <dbReference type="ARBA" id="ARBA00023047"/>
    </source>
</evidence>
<keyword evidence="9" id="KW-0406">Ion transport</keyword>
<evidence type="ECO:0000256" key="10">
    <source>
        <dbReference type="ARBA" id="ARBA00023114"/>
    </source>
</evidence>
<gene>
    <name evidence="18" type="ORF">SBA_ch1_36080</name>
</gene>
<evidence type="ECO:0000259" key="16">
    <source>
        <dbReference type="Pfam" id="PF02563"/>
    </source>
</evidence>
<dbReference type="Pfam" id="PF02563">
    <property type="entry name" value="Poly_export"/>
    <property type="match status" value="1"/>
</dbReference>
<evidence type="ECO:0000256" key="14">
    <source>
        <dbReference type="ARBA" id="ARBA00023288"/>
    </source>
</evidence>
<organism evidence="18 19">
    <name type="scientific">Sphingomonas bisphenolicum</name>
    <dbReference type="NCBI Taxonomy" id="296544"/>
    <lineage>
        <taxon>Bacteria</taxon>
        <taxon>Pseudomonadati</taxon>
        <taxon>Pseudomonadota</taxon>
        <taxon>Alphaproteobacteria</taxon>
        <taxon>Sphingomonadales</taxon>
        <taxon>Sphingomonadaceae</taxon>
        <taxon>Sphingomonas</taxon>
    </lineage>
</organism>
<keyword evidence="11" id="KW-0472">Membrane</keyword>
<dbReference type="InterPro" id="IPR054765">
    <property type="entry name" value="SLBB_dom"/>
</dbReference>
<keyword evidence="12" id="KW-0564">Palmitate</keyword>
<feature type="domain" description="SLBB" evidence="17">
    <location>
        <begin position="247"/>
        <end position="352"/>
    </location>
</feature>
<keyword evidence="7" id="KW-0732">Signal</keyword>
<keyword evidence="3" id="KW-0813">Transport</keyword>
<evidence type="ECO:0000256" key="13">
    <source>
        <dbReference type="ARBA" id="ARBA00023237"/>
    </source>
</evidence>
<evidence type="ECO:0000256" key="5">
    <source>
        <dbReference type="ARBA" id="ARBA00022597"/>
    </source>
</evidence>
<dbReference type="Pfam" id="PF22461">
    <property type="entry name" value="SLBB_2"/>
    <property type="match status" value="1"/>
</dbReference>
<comment type="similarity">
    <text evidence="2">Belongs to the BexD/CtrA/VexA family.</text>
</comment>
<dbReference type="Proteomes" id="UP001059971">
    <property type="component" value="Chromosome 1"/>
</dbReference>
<evidence type="ECO:0000256" key="3">
    <source>
        <dbReference type="ARBA" id="ARBA00022448"/>
    </source>
</evidence>
<keyword evidence="4" id="KW-1134">Transmembrane beta strand</keyword>
<evidence type="ECO:0000313" key="18">
    <source>
        <dbReference type="EMBL" id="BBF71408.1"/>
    </source>
</evidence>
<reference evidence="18" key="1">
    <citation type="submission" date="2018-07" db="EMBL/GenBank/DDBJ databases">
        <title>Complete genome sequence of Sphingomonas bisphenolicum strain AO1, a bisphenol A degradative bacterium isolated from Japanese farm field.</title>
        <authorList>
            <person name="Murakami M."/>
            <person name="Koh M."/>
            <person name="Koba S."/>
            <person name="Matsumura Y."/>
        </authorList>
    </citation>
    <scope>NUCLEOTIDE SEQUENCE</scope>
    <source>
        <strain evidence="18">AO1</strain>
    </source>
</reference>